<feature type="transmembrane region" description="Helical" evidence="2">
    <location>
        <begin position="78"/>
        <end position="97"/>
    </location>
</feature>
<feature type="region of interest" description="Disordered" evidence="1">
    <location>
        <begin position="289"/>
        <end position="308"/>
    </location>
</feature>
<keyword evidence="2" id="KW-0812">Transmembrane</keyword>
<feature type="transmembrane region" description="Helical" evidence="2">
    <location>
        <begin position="139"/>
        <end position="157"/>
    </location>
</feature>
<protein>
    <submittedName>
        <fullName evidence="3">Uncharacterized protein</fullName>
    </submittedName>
</protein>
<feature type="transmembrane region" description="Helical" evidence="2">
    <location>
        <begin position="231"/>
        <end position="252"/>
    </location>
</feature>
<feature type="transmembrane region" description="Helical" evidence="2">
    <location>
        <begin position="203"/>
        <end position="219"/>
    </location>
</feature>
<dbReference type="EMBL" id="QPJC01000002">
    <property type="protein sequence ID" value="RCW46188.1"/>
    <property type="molecule type" value="Genomic_DNA"/>
</dbReference>
<dbReference type="AlphaFoldDB" id="A0A368W2I8"/>
<dbReference type="OrthoDB" id="3871078at2"/>
<name>A0A368W2I8_9ACTN</name>
<evidence type="ECO:0000313" key="4">
    <source>
        <dbReference type="Proteomes" id="UP000253495"/>
    </source>
</evidence>
<reference evidence="3 4" key="1">
    <citation type="submission" date="2018-07" db="EMBL/GenBank/DDBJ databases">
        <title>Genomic Encyclopedia of Type Strains, Phase III (KMG-III): the genomes of soil and plant-associated and newly described type strains.</title>
        <authorList>
            <person name="Whitman W."/>
        </authorList>
    </citation>
    <scope>NUCLEOTIDE SEQUENCE [LARGE SCALE GENOMIC DNA]</scope>
    <source>
        <strain evidence="3 4">CECT 8575</strain>
    </source>
</reference>
<evidence type="ECO:0000256" key="2">
    <source>
        <dbReference type="SAM" id="Phobius"/>
    </source>
</evidence>
<comment type="caution">
    <text evidence="3">The sequence shown here is derived from an EMBL/GenBank/DDBJ whole genome shotgun (WGS) entry which is preliminary data.</text>
</comment>
<proteinExistence type="predicted"/>
<gene>
    <name evidence="3" type="ORF">DFQ14_102491</name>
</gene>
<dbReference type="PANTHER" id="PTHR40761">
    <property type="entry name" value="CONSERVED INTEGRAL MEMBRANE ALANINE VALINE AND LEUCINE RICH PROTEIN-RELATED"/>
    <property type="match status" value="1"/>
</dbReference>
<feature type="transmembrane region" description="Helical" evidence="2">
    <location>
        <begin position="6"/>
        <end position="27"/>
    </location>
</feature>
<organism evidence="3 4">
    <name type="scientific">Halopolyspora algeriensis</name>
    <dbReference type="NCBI Taxonomy" id="1500506"/>
    <lineage>
        <taxon>Bacteria</taxon>
        <taxon>Bacillati</taxon>
        <taxon>Actinomycetota</taxon>
        <taxon>Actinomycetes</taxon>
        <taxon>Actinomycetes incertae sedis</taxon>
        <taxon>Halopolyspora</taxon>
    </lineage>
</organism>
<feature type="transmembrane region" description="Helical" evidence="2">
    <location>
        <begin position="54"/>
        <end position="72"/>
    </location>
</feature>
<dbReference type="NCBIfam" id="NF038012">
    <property type="entry name" value="DMT_1"/>
    <property type="match status" value="1"/>
</dbReference>
<feature type="transmembrane region" description="Helical" evidence="2">
    <location>
        <begin position="169"/>
        <end position="191"/>
    </location>
</feature>
<accession>A0A368W2I8</accession>
<feature type="transmembrane region" description="Helical" evidence="2">
    <location>
        <begin position="109"/>
        <end position="127"/>
    </location>
</feature>
<keyword evidence="2" id="KW-0472">Membrane</keyword>
<dbReference type="InterPro" id="IPR037185">
    <property type="entry name" value="EmrE-like"/>
</dbReference>
<evidence type="ECO:0000313" key="3">
    <source>
        <dbReference type="EMBL" id="RCW46188.1"/>
    </source>
</evidence>
<sequence length="308" mass="32407">MSQNLQLVFSGLAALVAGACLAATGLLQQRAASSRPKDEQLSLKLIVALAQNKVWLAGIGMAFLSYAFQAVALSLGPLALVQPLLVAELIFAIPISVRWRGVRIGAREWAAVAAVVAGLVIGIVSAYPRGGDPLQPISLWAYALGGVFLIASVSLVLGRMTGGPPRASLFALSGATVLGLQSALFAATIALLRQDIGHTFTTWQPYTLIVVSLTGMYLVENAYHAGPLAASMPVMDATLPLVSIAIGVTLFGEQVRTGILAFAGTSVGLILLIGGIVMLDTSSVIRRQQQIEHQDKDRTEENERDTHS</sequence>
<evidence type="ECO:0000256" key="1">
    <source>
        <dbReference type="SAM" id="MobiDB-lite"/>
    </source>
</evidence>
<dbReference type="PANTHER" id="PTHR40761:SF1">
    <property type="entry name" value="CONSERVED INTEGRAL MEMBRANE ALANINE VALINE AND LEUCINE RICH PROTEIN-RELATED"/>
    <property type="match status" value="1"/>
</dbReference>
<keyword evidence="2" id="KW-1133">Transmembrane helix</keyword>
<keyword evidence="4" id="KW-1185">Reference proteome</keyword>
<dbReference type="SUPFAM" id="SSF103481">
    <property type="entry name" value="Multidrug resistance efflux transporter EmrE"/>
    <property type="match status" value="1"/>
</dbReference>
<dbReference type="Proteomes" id="UP000253495">
    <property type="component" value="Unassembled WGS sequence"/>
</dbReference>
<dbReference type="RefSeq" id="WP_114451981.1">
    <property type="nucleotide sequence ID" value="NZ_QPJC01000002.1"/>
</dbReference>
<feature type="transmembrane region" description="Helical" evidence="2">
    <location>
        <begin position="258"/>
        <end position="279"/>
    </location>
</feature>